<keyword evidence="3" id="KW-1185">Reference proteome</keyword>
<gene>
    <name evidence="2" type="ORF">GCM10010412_033640</name>
</gene>
<name>A0ABN3RU95_9ACTN</name>
<comment type="caution">
    <text evidence="2">The sequence shown here is derived from an EMBL/GenBank/DDBJ whole genome shotgun (WGS) entry which is preliminary data.</text>
</comment>
<sequence>MAYAMRSIVTSGPQLRVSDGTLPASRPHRDVRVCRPSGHPACRRGDHPPKEIGRAHKPAATAHACGERAITVLMPLTSMG</sequence>
<accession>A0ABN3RU95</accession>
<feature type="compositionally biased region" description="Basic and acidic residues" evidence="1">
    <location>
        <begin position="43"/>
        <end position="54"/>
    </location>
</feature>
<reference evidence="2 3" key="1">
    <citation type="journal article" date="2019" name="Int. J. Syst. Evol. Microbiol.">
        <title>The Global Catalogue of Microorganisms (GCM) 10K type strain sequencing project: providing services to taxonomists for standard genome sequencing and annotation.</title>
        <authorList>
            <consortium name="The Broad Institute Genomics Platform"/>
            <consortium name="The Broad Institute Genome Sequencing Center for Infectious Disease"/>
            <person name="Wu L."/>
            <person name="Ma J."/>
        </authorList>
    </citation>
    <scope>NUCLEOTIDE SEQUENCE [LARGE SCALE GENOMIC DNA]</scope>
    <source>
        <strain evidence="2 3">JCM 6835</strain>
    </source>
</reference>
<evidence type="ECO:0000313" key="2">
    <source>
        <dbReference type="EMBL" id="GAA2660933.1"/>
    </source>
</evidence>
<organism evidence="2 3">
    <name type="scientific">Nonomuraea recticatena</name>
    <dbReference type="NCBI Taxonomy" id="46178"/>
    <lineage>
        <taxon>Bacteria</taxon>
        <taxon>Bacillati</taxon>
        <taxon>Actinomycetota</taxon>
        <taxon>Actinomycetes</taxon>
        <taxon>Streptosporangiales</taxon>
        <taxon>Streptosporangiaceae</taxon>
        <taxon>Nonomuraea</taxon>
    </lineage>
</organism>
<evidence type="ECO:0000313" key="3">
    <source>
        <dbReference type="Proteomes" id="UP001501666"/>
    </source>
</evidence>
<evidence type="ECO:0000256" key="1">
    <source>
        <dbReference type="SAM" id="MobiDB-lite"/>
    </source>
</evidence>
<dbReference type="EMBL" id="BAAATE010000007">
    <property type="protein sequence ID" value="GAA2660933.1"/>
    <property type="molecule type" value="Genomic_DNA"/>
</dbReference>
<feature type="region of interest" description="Disordered" evidence="1">
    <location>
        <begin position="1"/>
        <end position="60"/>
    </location>
</feature>
<protein>
    <submittedName>
        <fullName evidence="2">Uncharacterized protein</fullName>
    </submittedName>
</protein>
<proteinExistence type="predicted"/>
<dbReference type="Proteomes" id="UP001501666">
    <property type="component" value="Unassembled WGS sequence"/>
</dbReference>